<evidence type="ECO:0000256" key="4">
    <source>
        <dbReference type="ARBA" id="ARBA00010136"/>
    </source>
</evidence>
<dbReference type="InterPro" id="IPR034015">
    <property type="entry name" value="M1_LTA4H"/>
</dbReference>
<keyword evidence="8" id="KW-0645">Protease</keyword>
<evidence type="ECO:0000256" key="15">
    <source>
        <dbReference type="SAM" id="MobiDB-lite"/>
    </source>
</evidence>
<dbReference type="InterPro" id="IPR014782">
    <property type="entry name" value="Peptidase_M1_dom"/>
</dbReference>
<dbReference type="Gene3D" id="2.60.40.1730">
    <property type="entry name" value="tricorn interacting facor f3 domain"/>
    <property type="match status" value="1"/>
</dbReference>
<evidence type="ECO:0000256" key="5">
    <source>
        <dbReference type="ARBA" id="ARBA00012564"/>
    </source>
</evidence>
<evidence type="ECO:0000256" key="3">
    <source>
        <dbReference type="ARBA" id="ARBA00004496"/>
    </source>
</evidence>
<dbReference type="PRINTS" id="PR00756">
    <property type="entry name" value="ALADIPTASE"/>
</dbReference>
<evidence type="ECO:0000256" key="11">
    <source>
        <dbReference type="ARBA" id="ARBA00022833"/>
    </source>
</evidence>
<proteinExistence type="inferred from homology"/>
<dbReference type="Gene3D" id="1.10.390.10">
    <property type="entry name" value="Neutral Protease Domain 2"/>
    <property type="match status" value="1"/>
</dbReference>
<evidence type="ECO:0000256" key="10">
    <source>
        <dbReference type="ARBA" id="ARBA00022801"/>
    </source>
</evidence>
<evidence type="ECO:0000256" key="7">
    <source>
        <dbReference type="ARBA" id="ARBA00022490"/>
    </source>
</evidence>
<dbReference type="PANTHER" id="PTHR45726">
    <property type="entry name" value="LEUKOTRIENE A-4 HYDROLASE"/>
    <property type="match status" value="1"/>
</dbReference>
<evidence type="ECO:0000259" key="16">
    <source>
        <dbReference type="Pfam" id="PF01433"/>
    </source>
</evidence>
<evidence type="ECO:0000256" key="14">
    <source>
        <dbReference type="ARBA" id="ARBA00031533"/>
    </source>
</evidence>
<evidence type="ECO:0000259" key="17">
    <source>
        <dbReference type="Pfam" id="PF17900"/>
    </source>
</evidence>
<accession>A0ABS4X9W9</accession>
<reference evidence="18 19" key="1">
    <citation type="submission" date="2021-03" db="EMBL/GenBank/DDBJ databases">
        <title>Sequencing the genomes of 1000 actinobacteria strains.</title>
        <authorList>
            <person name="Klenk H.-P."/>
        </authorList>
    </citation>
    <scope>NUCLEOTIDE SEQUENCE [LARGE SCALE GENOMIC DNA]</scope>
    <source>
        <strain evidence="18 19">DSM 15797</strain>
    </source>
</reference>
<evidence type="ECO:0000256" key="12">
    <source>
        <dbReference type="ARBA" id="ARBA00023049"/>
    </source>
</evidence>
<organism evidence="18 19">
    <name type="scientific">Paeniglutamicibacter kerguelensis</name>
    <dbReference type="NCBI Taxonomy" id="254788"/>
    <lineage>
        <taxon>Bacteria</taxon>
        <taxon>Bacillati</taxon>
        <taxon>Actinomycetota</taxon>
        <taxon>Actinomycetes</taxon>
        <taxon>Micrococcales</taxon>
        <taxon>Micrococcaceae</taxon>
        <taxon>Paeniglutamicibacter</taxon>
    </lineage>
</organism>
<evidence type="ECO:0000256" key="2">
    <source>
        <dbReference type="ARBA" id="ARBA00001947"/>
    </source>
</evidence>
<protein>
    <recommendedName>
        <fullName evidence="6">Aminopeptidase N</fullName>
        <ecNumber evidence="5">3.4.11.2</ecNumber>
    </recommendedName>
    <alternativeName>
        <fullName evidence="13">Alanine aminopeptidase</fullName>
    </alternativeName>
    <alternativeName>
        <fullName evidence="14">Lysyl aminopeptidase</fullName>
    </alternativeName>
</protein>
<dbReference type="InterPro" id="IPR027268">
    <property type="entry name" value="Peptidase_M4/M1_CTD_sf"/>
</dbReference>
<dbReference type="Pfam" id="PF01433">
    <property type="entry name" value="Peptidase_M1"/>
    <property type="match status" value="1"/>
</dbReference>
<comment type="similarity">
    <text evidence="4">Belongs to the peptidase M1 family.</text>
</comment>
<dbReference type="InterPro" id="IPR045357">
    <property type="entry name" value="Aminopeptidase_N-like_N"/>
</dbReference>
<sequence length="478" mass="52356">MIPTTNATHGRHAAFIPDPYVPESGNPGYRVLHYDLDLDCKLGGNRLDGRALITGIAETDLSRLGLDLAGLRVSKASVNGAKVARQAQRAGKLELLLPAPLRAGEEFILEIRYGGTPNVRRGAWGEVGWEELADGVLVAGQPNGAATWFPCNDHPSQKATFRIAVATDAGYRPVCNGELVGRQRRSSREQWTYEVNEPMATYLATLQIGRYALAPLAEAAPPPGGGRHAGGRGTVPQWIASNPARLAQARSALAEQPRMMETFIEAFGPYPFDAYTVVVTDDELEIPLEAHGICILGSNHLRPGWEQQRLIAHELSHQWFGNSLTVGRWEDIWLHEGFACYAEWIWSEASGNADADERARLAWAQLRNLPQDIAVGDPGPADMFDDRVYKRGALALHALRLHLGDSAFFALLRDWTAGQRHGTVTYELFRDRVDTHAPAGFSAGEMLKPWLFDKELPALPPSPANPVTTDVSAHAGRH</sequence>
<dbReference type="PANTHER" id="PTHR45726:SF3">
    <property type="entry name" value="LEUKOTRIENE A-4 HYDROLASE"/>
    <property type="match status" value="1"/>
</dbReference>
<evidence type="ECO:0000256" key="8">
    <source>
        <dbReference type="ARBA" id="ARBA00022670"/>
    </source>
</evidence>
<keyword evidence="12" id="KW-0482">Metalloprotease</keyword>
<evidence type="ECO:0000256" key="13">
    <source>
        <dbReference type="ARBA" id="ARBA00029811"/>
    </source>
</evidence>
<dbReference type="GO" id="GO:0004177">
    <property type="term" value="F:aminopeptidase activity"/>
    <property type="evidence" value="ECO:0007669"/>
    <property type="project" value="UniProtKB-KW"/>
</dbReference>
<dbReference type="CDD" id="cd09603">
    <property type="entry name" value="M1_APN_like"/>
    <property type="match status" value="1"/>
</dbReference>
<keyword evidence="19" id="KW-1185">Reference proteome</keyword>
<dbReference type="InterPro" id="IPR001930">
    <property type="entry name" value="Peptidase_M1"/>
</dbReference>
<dbReference type="EMBL" id="JAGIOF010000001">
    <property type="protein sequence ID" value="MBP2385260.1"/>
    <property type="molecule type" value="Genomic_DNA"/>
</dbReference>
<dbReference type="Pfam" id="PF17900">
    <property type="entry name" value="Peptidase_M1_N"/>
    <property type="match status" value="1"/>
</dbReference>
<dbReference type="SUPFAM" id="SSF55486">
    <property type="entry name" value="Metalloproteases ('zincins'), catalytic domain"/>
    <property type="match status" value="1"/>
</dbReference>
<dbReference type="Proteomes" id="UP001296993">
    <property type="component" value="Unassembled WGS sequence"/>
</dbReference>
<dbReference type="RefSeq" id="WP_209996057.1">
    <property type="nucleotide sequence ID" value="NZ_BAAAJY010000012.1"/>
</dbReference>
<dbReference type="SUPFAM" id="SSF63737">
    <property type="entry name" value="Leukotriene A4 hydrolase N-terminal domain"/>
    <property type="match status" value="1"/>
</dbReference>
<comment type="catalytic activity">
    <reaction evidence="1">
        <text>Release of an N-terminal amino acid, Xaa-|-Yaa- from a peptide, amide or arylamide. Xaa is preferably Ala, but may be most amino acids including Pro (slow action). When a terminal hydrophobic residue is followed by a prolyl residue, the two may be released as an intact Xaa-Pro dipeptide.</text>
        <dbReference type="EC" id="3.4.11.2"/>
    </reaction>
</comment>
<keyword evidence="11" id="KW-0862">Zinc</keyword>
<keyword evidence="18" id="KW-0031">Aminopeptidase</keyword>
<comment type="subcellular location">
    <subcellularLocation>
        <location evidence="3">Cytoplasm</location>
    </subcellularLocation>
</comment>
<feature type="domain" description="Aminopeptidase N-like N-terminal" evidence="17">
    <location>
        <begin position="32"/>
        <end position="203"/>
    </location>
</feature>
<dbReference type="InterPro" id="IPR042097">
    <property type="entry name" value="Aminopeptidase_N-like_N_sf"/>
</dbReference>
<keyword evidence="9" id="KW-0479">Metal-binding</keyword>
<gene>
    <name evidence="18" type="ORF">JOF47_000771</name>
</gene>
<keyword evidence="7" id="KW-0963">Cytoplasm</keyword>
<evidence type="ECO:0000256" key="9">
    <source>
        <dbReference type="ARBA" id="ARBA00022723"/>
    </source>
</evidence>
<keyword evidence="10" id="KW-0378">Hydrolase</keyword>
<feature type="domain" description="Peptidase M1 membrane alanine aminopeptidase" evidence="16">
    <location>
        <begin position="253"/>
        <end position="434"/>
    </location>
</feature>
<name>A0ABS4X9W9_9MICC</name>
<feature type="region of interest" description="Disordered" evidence="15">
    <location>
        <begin position="458"/>
        <end position="478"/>
    </location>
</feature>
<comment type="caution">
    <text evidence="18">The sequence shown here is derived from an EMBL/GenBank/DDBJ whole genome shotgun (WGS) entry which is preliminary data.</text>
</comment>
<comment type="cofactor">
    <cofactor evidence="2">
        <name>Zn(2+)</name>
        <dbReference type="ChEBI" id="CHEBI:29105"/>
    </cofactor>
</comment>
<evidence type="ECO:0000256" key="6">
    <source>
        <dbReference type="ARBA" id="ARBA00015611"/>
    </source>
</evidence>
<evidence type="ECO:0000313" key="18">
    <source>
        <dbReference type="EMBL" id="MBP2385260.1"/>
    </source>
</evidence>
<dbReference type="EC" id="3.4.11.2" evidence="5"/>
<evidence type="ECO:0000256" key="1">
    <source>
        <dbReference type="ARBA" id="ARBA00000098"/>
    </source>
</evidence>
<evidence type="ECO:0000313" key="19">
    <source>
        <dbReference type="Proteomes" id="UP001296993"/>
    </source>
</evidence>